<dbReference type="AlphaFoldDB" id="A0ABD5Q477"/>
<accession>A0ABD5Q477</accession>
<organism evidence="1 2">
    <name type="scientific">Halorussus aquaticus</name>
    <dbReference type="NCBI Taxonomy" id="2953748"/>
    <lineage>
        <taxon>Archaea</taxon>
        <taxon>Methanobacteriati</taxon>
        <taxon>Methanobacteriota</taxon>
        <taxon>Stenosarchaea group</taxon>
        <taxon>Halobacteria</taxon>
        <taxon>Halobacteriales</taxon>
        <taxon>Haladaptataceae</taxon>
        <taxon>Halorussus</taxon>
    </lineage>
</organism>
<proteinExistence type="predicted"/>
<keyword evidence="2" id="KW-1185">Reference proteome</keyword>
<comment type="caution">
    <text evidence="1">The sequence shown here is derived from an EMBL/GenBank/DDBJ whole genome shotgun (WGS) entry which is preliminary data.</text>
</comment>
<reference evidence="1 2" key="1">
    <citation type="journal article" date="2019" name="Int. J. Syst. Evol. Microbiol.">
        <title>The Global Catalogue of Microorganisms (GCM) 10K type strain sequencing project: providing services to taxonomists for standard genome sequencing and annotation.</title>
        <authorList>
            <consortium name="The Broad Institute Genomics Platform"/>
            <consortium name="The Broad Institute Genome Sequencing Center for Infectious Disease"/>
            <person name="Wu L."/>
            <person name="Ma J."/>
        </authorList>
    </citation>
    <scope>NUCLEOTIDE SEQUENCE [LARGE SCALE GENOMIC DNA]</scope>
    <source>
        <strain evidence="1 2">XZYJ18</strain>
    </source>
</reference>
<sequence length="180" mass="19976">MAENYRHNSTIATTGESVSVKDYSQFLWFEESDDEIQYLKNLDSSGSSSWQFKSDTVAYGDTVELPSKLNGIDGHYVDGDTIGFRYLADGGMGQVFEHDSVIVQSGDQFSIPSETLPLFYEDSEDRFHYLGAYNSGSTTYTFKSDTVGYGDTITLPFDAGCVDGNLVNNGDSVELYYVEQ</sequence>
<dbReference type="RefSeq" id="WP_254269274.1">
    <property type="nucleotide sequence ID" value="NZ_CP100400.1"/>
</dbReference>
<evidence type="ECO:0000313" key="1">
    <source>
        <dbReference type="EMBL" id="MFC4825021.1"/>
    </source>
</evidence>
<dbReference type="Proteomes" id="UP001595945">
    <property type="component" value="Unassembled WGS sequence"/>
</dbReference>
<gene>
    <name evidence="1" type="ORF">ACFO9K_12205</name>
</gene>
<protein>
    <submittedName>
        <fullName evidence="1">Uncharacterized protein</fullName>
    </submittedName>
</protein>
<name>A0ABD5Q477_9EURY</name>
<evidence type="ECO:0000313" key="2">
    <source>
        <dbReference type="Proteomes" id="UP001595945"/>
    </source>
</evidence>
<dbReference type="GeneID" id="73044276"/>
<dbReference type="EMBL" id="JBHSHT010000001">
    <property type="protein sequence ID" value="MFC4825021.1"/>
    <property type="molecule type" value="Genomic_DNA"/>
</dbReference>